<dbReference type="Gene3D" id="3.30.420.40">
    <property type="match status" value="2"/>
</dbReference>
<feature type="non-terminal residue" evidence="4">
    <location>
        <position position="522"/>
    </location>
</feature>
<name>A0A0F9C8K6_9ZZZZ</name>
<accession>A0A0F9C8K6</accession>
<evidence type="ECO:0008006" key="5">
    <source>
        <dbReference type="Google" id="ProtNLM"/>
    </source>
</evidence>
<reference evidence="4" key="1">
    <citation type="journal article" date="2015" name="Nature">
        <title>Complex archaea that bridge the gap between prokaryotes and eukaryotes.</title>
        <authorList>
            <person name="Spang A."/>
            <person name="Saw J.H."/>
            <person name="Jorgensen S.L."/>
            <person name="Zaremba-Niedzwiedzka K."/>
            <person name="Martijn J."/>
            <person name="Lind A.E."/>
            <person name="van Eijk R."/>
            <person name="Schleper C."/>
            <person name="Guy L."/>
            <person name="Ettema T.J."/>
        </authorList>
    </citation>
    <scope>NUCLEOTIDE SEQUENCE</scope>
</reference>
<dbReference type="Pfam" id="PF02543">
    <property type="entry name" value="Carbam_trans_N"/>
    <property type="match status" value="1"/>
</dbReference>
<feature type="domain" description="Carbamoyltransferase" evidence="2">
    <location>
        <begin position="40"/>
        <end position="363"/>
    </location>
</feature>
<evidence type="ECO:0000256" key="1">
    <source>
        <dbReference type="ARBA" id="ARBA00006129"/>
    </source>
</evidence>
<dbReference type="GO" id="GO:0003824">
    <property type="term" value="F:catalytic activity"/>
    <property type="evidence" value="ECO:0007669"/>
    <property type="project" value="InterPro"/>
</dbReference>
<dbReference type="InterPro" id="IPR003696">
    <property type="entry name" value="Carbtransf_dom"/>
</dbReference>
<dbReference type="PANTHER" id="PTHR34847:SF1">
    <property type="entry name" value="NODULATION PROTEIN U"/>
    <property type="match status" value="1"/>
</dbReference>
<dbReference type="InterPro" id="IPR043129">
    <property type="entry name" value="ATPase_NBD"/>
</dbReference>
<comment type="similarity">
    <text evidence="1">Belongs to the NodU/CmcH family.</text>
</comment>
<dbReference type="CDD" id="cd24098">
    <property type="entry name" value="ASKHA_NBD_TobZ_N"/>
    <property type="match status" value="1"/>
</dbReference>
<gene>
    <name evidence="4" type="ORF">LCGC14_2433450</name>
</gene>
<feature type="non-terminal residue" evidence="4">
    <location>
        <position position="1"/>
    </location>
</feature>
<dbReference type="PANTHER" id="PTHR34847">
    <property type="entry name" value="NODULATION PROTEIN U"/>
    <property type="match status" value="1"/>
</dbReference>
<evidence type="ECO:0000259" key="2">
    <source>
        <dbReference type="Pfam" id="PF02543"/>
    </source>
</evidence>
<dbReference type="InterPro" id="IPR051338">
    <property type="entry name" value="NodU/CmcH_Carbamoyltrnsfr"/>
</dbReference>
<evidence type="ECO:0000259" key="3">
    <source>
        <dbReference type="Pfam" id="PF16861"/>
    </source>
</evidence>
<organism evidence="4">
    <name type="scientific">marine sediment metagenome</name>
    <dbReference type="NCBI Taxonomy" id="412755"/>
    <lineage>
        <taxon>unclassified sequences</taxon>
        <taxon>metagenomes</taxon>
        <taxon>ecological metagenomes</taxon>
    </lineage>
</organism>
<dbReference type="Gene3D" id="3.90.870.20">
    <property type="entry name" value="Carbamoyltransferase, C-terminal domain"/>
    <property type="match status" value="1"/>
</dbReference>
<comment type="caution">
    <text evidence="4">The sequence shown here is derived from an EMBL/GenBank/DDBJ whole genome shotgun (WGS) entry which is preliminary data.</text>
</comment>
<protein>
    <recommendedName>
        <fullName evidence="5">Carbamoyltransferase domain-containing protein</fullName>
    </recommendedName>
</protein>
<dbReference type="AlphaFoldDB" id="A0A0F9C8K6"/>
<sequence>KSTIIKAPVAVGLEEKHLKPLHMNDLLHEAKEALSAARDEAKKIVAAAQEERFTRKKHDTSFPLNSIKYCLANQNISIEDIDYITFYEKPLLKFERLLYQHLQGFPKTIKIFIRSMPFWLTHKLRIAKVVKKELGYKKDIIFIEHHMTHAASFLISPFEEAAIVTIDGVGEWTTTTYGVGKGNEIRLIKEIKFPSSLGLLYSTITAYLGFKVNNSEYKVMGLSPYGDMNRKTNIYYEKLRKVLDLKNDGSFRMNMDYFIYQFYDRMPSKKLRKLLGGPTRKFNSEITQRHKDIAAALQMLYEDVFIKILNHAYKETKCKNLVLSGGSALNSVANGKILSNTPFKKIWIQPDPGDGGSSIGGAVFLYNSILGNKRIFELKDASLGPEFSTKEVKNFLNKNKIKYQSFKNNEELVKKVAKLIREGNVMGWFQGRMEWGPRALGNRSILSDACNPKMRDILNLKVKHREKFRPFAPVICEDDVLEYFICDKPVPKPTDFMLMVYPIKKQWWKKIPSVTHVDGSGR</sequence>
<feature type="domain" description="Carbamoyltransferase C-terminal" evidence="3">
    <location>
        <begin position="417"/>
        <end position="522"/>
    </location>
</feature>
<dbReference type="InterPro" id="IPR031730">
    <property type="entry name" value="Carbam_trans_C"/>
</dbReference>
<dbReference type="Pfam" id="PF16861">
    <property type="entry name" value="Carbam_trans_C"/>
    <property type="match status" value="1"/>
</dbReference>
<dbReference type="InterPro" id="IPR038152">
    <property type="entry name" value="Carbam_trans_C_sf"/>
</dbReference>
<evidence type="ECO:0000313" key="4">
    <source>
        <dbReference type="EMBL" id="KKL22637.1"/>
    </source>
</evidence>
<proteinExistence type="inferred from homology"/>
<dbReference type="SUPFAM" id="SSF53067">
    <property type="entry name" value="Actin-like ATPase domain"/>
    <property type="match status" value="1"/>
</dbReference>
<dbReference type="EMBL" id="LAZR01037277">
    <property type="protein sequence ID" value="KKL22637.1"/>
    <property type="molecule type" value="Genomic_DNA"/>
</dbReference>